<feature type="signal peptide" evidence="2">
    <location>
        <begin position="1"/>
        <end position="16"/>
    </location>
</feature>
<dbReference type="RefSeq" id="XP_003658252.1">
    <property type="nucleotide sequence ID" value="XM_003658204.1"/>
</dbReference>
<dbReference type="KEGG" id="ttt:THITE_2093413"/>
<dbReference type="eggNOG" id="ENOG502RIT1">
    <property type="taxonomic scope" value="Eukaryota"/>
</dbReference>
<feature type="chain" id="PRO_5003437248" description="Cyanovirin-N domain-containing protein" evidence="2">
    <location>
        <begin position="17"/>
        <end position="215"/>
    </location>
</feature>
<accession>G2RGT1</accession>
<organism evidence="3 4">
    <name type="scientific">Thermothielavioides terrestris (strain ATCC 38088 / NRRL 8126)</name>
    <name type="common">Thielavia terrestris</name>
    <dbReference type="NCBI Taxonomy" id="578455"/>
    <lineage>
        <taxon>Eukaryota</taxon>
        <taxon>Fungi</taxon>
        <taxon>Dikarya</taxon>
        <taxon>Ascomycota</taxon>
        <taxon>Pezizomycotina</taxon>
        <taxon>Sordariomycetes</taxon>
        <taxon>Sordariomycetidae</taxon>
        <taxon>Sordariales</taxon>
        <taxon>Chaetomiaceae</taxon>
        <taxon>Thermothielavioides</taxon>
        <taxon>Thermothielavioides terrestris</taxon>
    </lineage>
</organism>
<dbReference type="GeneID" id="11523362"/>
<evidence type="ECO:0000256" key="2">
    <source>
        <dbReference type="SAM" id="SignalP"/>
    </source>
</evidence>
<evidence type="ECO:0008006" key="5">
    <source>
        <dbReference type="Google" id="ProtNLM"/>
    </source>
</evidence>
<sequence>MKLVVVLAHLLGLAVALESTGLERRARHPHKRTSRPKKYSGAAAMRAPNKPPNCPNEYRTSLGKPSQHRAKAALKQVPADLIDPDVQRRRESFKAMQRLRSQAQASDFYECTNPSQVPSIADCDVVVEQVLSTSDELVVTANSCLTFSYNTCQAFFCSLCETLITTTDFIGNELDTTEALCLQNGQAGTIVGEDAPQWDAGFTYEGQPLPTYDVC</sequence>
<protein>
    <recommendedName>
        <fullName evidence="5">Cyanovirin-N domain-containing protein</fullName>
    </recommendedName>
</protein>
<dbReference type="EMBL" id="CP003014">
    <property type="protein sequence ID" value="AEO71916.1"/>
    <property type="molecule type" value="Genomic_DNA"/>
</dbReference>
<gene>
    <name evidence="3" type="ORF">THITE_2093413</name>
</gene>
<feature type="compositionally biased region" description="Basic residues" evidence="1">
    <location>
        <begin position="25"/>
        <end position="38"/>
    </location>
</feature>
<evidence type="ECO:0000313" key="4">
    <source>
        <dbReference type="Proteomes" id="UP000008181"/>
    </source>
</evidence>
<name>G2RGT1_THETT</name>
<dbReference type="OrthoDB" id="5211607at2759"/>
<dbReference type="Proteomes" id="UP000008181">
    <property type="component" value="Chromosome 6"/>
</dbReference>
<reference evidence="3 4" key="1">
    <citation type="journal article" date="2011" name="Nat. Biotechnol.">
        <title>Comparative genomic analysis of the thermophilic biomass-degrading fungi Myceliophthora thermophila and Thielavia terrestris.</title>
        <authorList>
            <person name="Berka R.M."/>
            <person name="Grigoriev I.V."/>
            <person name="Otillar R."/>
            <person name="Salamov A."/>
            <person name="Grimwood J."/>
            <person name="Reid I."/>
            <person name="Ishmael N."/>
            <person name="John T."/>
            <person name="Darmond C."/>
            <person name="Moisan M.-C."/>
            <person name="Henrissat B."/>
            <person name="Coutinho P.M."/>
            <person name="Lombard V."/>
            <person name="Natvig D.O."/>
            <person name="Lindquist E."/>
            <person name="Schmutz J."/>
            <person name="Lucas S."/>
            <person name="Harris P."/>
            <person name="Powlowski J."/>
            <person name="Bellemare A."/>
            <person name="Taylor D."/>
            <person name="Butler G."/>
            <person name="de Vries R.P."/>
            <person name="Allijn I.E."/>
            <person name="van den Brink J."/>
            <person name="Ushinsky S."/>
            <person name="Storms R."/>
            <person name="Powell A.J."/>
            <person name="Paulsen I.T."/>
            <person name="Elbourne L.D.H."/>
            <person name="Baker S.E."/>
            <person name="Magnuson J."/>
            <person name="LaBoissiere S."/>
            <person name="Clutterbuck A.J."/>
            <person name="Martinez D."/>
            <person name="Wogulis M."/>
            <person name="de Leon A.L."/>
            <person name="Rey M.W."/>
            <person name="Tsang A."/>
        </authorList>
    </citation>
    <scope>NUCLEOTIDE SEQUENCE [LARGE SCALE GENOMIC DNA]</scope>
    <source>
        <strain evidence="4">ATCC 38088 / NRRL 8126</strain>
    </source>
</reference>
<proteinExistence type="predicted"/>
<dbReference type="HOGENOM" id="CLU_1305643_0_0_1"/>
<evidence type="ECO:0000256" key="1">
    <source>
        <dbReference type="SAM" id="MobiDB-lite"/>
    </source>
</evidence>
<feature type="region of interest" description="Disordered" evidence="1">
    <location>
        <begin position="23"/>
        <end position="65"/>
    </location>
</feature>
<dbReference type="AlphaFoldDB" id="G2RGT1"/>
<keyword evidence="2" id="KW-0732">Signal</keyword>
<evidence type="ECO:0000313" key="3">
    <source>
        <dbReference type="EMBL" id="AEO71916.1"/>
    </source>
</evidence>
<keyword evidence="4" id="KW-1185">Reference proteome</keyword>